<keyword evidence="1" id="KW-1133">Transmembrane helix</keyword>
<dbReference type="Proteomes" id="UP000193067">
    <property type="component" value="Unassembled WGS sequence"/>
</dbReference>
<dbReference type="InterPro" id="IPR045340">
    <property type="entry name" value="DUF6533"/>
</dbReference>
<reference evidence="3 4" key="1">
    <citation type="journal article" date="2015" name="Biotechnol. Biofuels">
        <title>Enhanced degradation of softwood versus hardwood by the white-rot fungus Pycnoporus coccineus.</title>
        <authorList>
            <person name="Couturier M."/>
            <person name="Navarro D."/>
            <person name="Chevret D."/>
            <person name="Henrissat B."/>
            <person name="Piumi F."/>
            <person name="Ruiz-Duenas F.J."/>
            <person name="Martinez A.T."/>
            <person name="Grigoriev I.V."/>
            <person name="Riley R."/>
            <person name="Lipzen A."/>
            <person name="Berrin J.G."/>
            <person name="Master E.R."/>
            <person name="Rosso M.N."/>
        </authorList>
    </citation>
    <scope>NUCLEOTIDE SEQUENCE [LARGE SCALE GENOMIC DNA]</scope>
    <source>
        <strain evidence="3 4">BRFM310</strain>
    </source>
</reference>
<feature type="transmembrane region" description="Helical" evidence="1">
    <location>
        <begin position="165"/>
        <end position="183"/>
    </location>
</feature>
<proteinExistence type="predicted"/>
<protein>
    <recommendedName>
        <fullName evidence="2">DUF6533 domain-containing protein</fullName>
    </recommendedName>
</protein>
<dbReference type="Pfam" id="PF20151">
    <property type="entry name" value="DUF6533"/>
    <property type="match status" value="1"/>
</dbReference>
<feature type="domain" description="DUF6533" evidence="2">
    <location>
        <begin position="22"/>
        <end position="67"/>
    </location>
</feature>
<keyword evidence="1" id="KW-0472">Membrane</keyword>
<organism evidence="3 4">
    <name type="scientific">Trametes coccinea (strain BRFM310)</name>
    <name type="common">Pycnoporus coccineus</name>
    <dbReference type="NCBI Taxonomy" id="1353009"/>
    <lineage>
        <taxon>Eukaryota</taxon>
        <taxon>Fungi</taxon>
        <taxon>Dikarya</taxon>
        <taxon>Basidiomycota</taxon>
        <taxon>Agaricomycotina</taxon>
        <taxon>Agaricomycetes</taxon>
        <taxon>Polyporales</taxon>
        <taxon>Polyporaceae</taxon>
        <taxon>Trametes</taxon>
    </lineage>
</organism>
<name>A0A1Y2IBI8_TRAC3</name>
<feature type="transmembrane region" description="Helical" evidence="1">
    <location>
        <begin position="215"/>
        <end position="235"/>
    </location>
</feature>
<evidence type="ECO:0000313" key="3">
    <source>
        <dbReference type="EMBL" id="OSC97271.1"/>
    </source>
</evidence>
<dbReference type="OrthoDB" id="2753012at2759"/>
<evidence type="ECO:0000259" key="2">
    <source>
        <dbReference type="Pfam" id="PF20151"/>
    </source>
</evidence>
<dbReference type="EMBL" id="KZ084154">
    <property type="protein sequence ID" value="OSC97271.1"/>
    <property type="molecule type" value="Genomic_DNA"/>
</dbReference>
<accession>A0A1Y2IBI8</accession>
<gene>
    <name evidence="3" type="ORF">PYCCODRAFT_1440362</name>
</gene>
<feature type="transmembrane region" description="Helical" evidence="1">
    <location>
        <begin position="113"/>
        <end position="132"/>
    </location>
</feature>
<keyword evidence="1" id="KW-0812">Transmembrane</keyword>
<dbReference type="AlphaFoldDB" id="A0A1Y2IBI8"/>
<evidence type="ECO:0000313" key="4">
    <source>
        <dbReference type="Proteomes" id="UP000193067"/>
    </source>
</evidence>
<evidence type="ECO:0000256" key="1">
    <source>
        <dbReference type="SAM" id="Phobius"/>
    </source>
</evidence>
<sequence length="341" mass="37641">MSFAQELSDIEATYYTDTVYQYFEISALTLLGYHYVLPIGEEVEQISRQKFTGSTAIYLANRYLPLAVAIYQWSPVSNGLVSEERSFAILEALQYLVWGAFSALRTYAMQRTLAWAIVILILSLSPMVGLLADLHWVSAYTFPTLGCSLVDNSPTWLQLGYARPLLSRIPLVFADVAVIVITWKTQYKDHKLGAIVARKGRPSLATVLYHNGIKYFVVLTVLNIPQMLMACFMAIPTSPEYIAAGIIQFIEPLTAILVASFLTDLRKAAEARTYQASLASFGSIEFRVVGSLGVSLGEARGVEMDIQAPSAEPARQETADCEDQEGMGEADIWEVSSVSMA</sequence>
<keyword evidence="4" id="KW-1185">Reference proteome</keyword>
<feature type="transmembrane region" description="Helical" evidence="1">
    <location>
        <begin position="241"/>
        <end position="262"/>
    </location>
</feature>